<evidence type="ECO:0000313" key="2">
    <source>
        <dbReference type="EMBL" id="GAA1585025.1"/>
    </source>
</evidence>
<name>A0ABN2DS34_9ACTN</name>
<keyword evidence="2" id="KW-0378">Hydrolase</keyword>
<dbReference type="PANTHER" id="PTHR43433">
    <property type="entry name" value="HYDROLASE, ALPHA/BETA FOLD FAMILY PROTEIN"/>
    <property type="match status" value="1"/>
</dbReference>
<comment type="caution">
    <text evidence="2">The sequence shown here is derived from an EMBL/GenBank/DDBJ whole genome shotgun (WGS) entry which is preliminary data.</text>
</comment>
<feature type="domain" description="AB hydrolase-1" evidence="1">
    <location>
        <begin position="53"/>
        <end position="256"/>
    </location>
</feature>
<accession>A0ABN2DS34</accession>
<dbReference type="InterPro" id="IPR029058">
    <property type="entry name" value="AB_hydrolase_fold"/>
</dbReference>
<gene>
    <name evidence="2" type="ORF">GCM10009742_33140</name>
</gene>
<proteinExistence type="predicted"/>
<dbReference type="SUPFAM" id="SSF53474">
    <property type="entry name" value="alpha/beta-Hydrolases"/>
    <property type="match status" value="1"/>
</dbReference>
<reference evidence="2 3" key="1">
    <citation type="journal article" date="2019" name="Int. J. Syst. Evol. Microbiol.">
        <title>The Global Catalogue of Microorganisms (GCM) 10K type strain sequencing project: providing services to taxonomists for standard genome sequencing and annotation.</title>
        <authorList>
            <consortium name="The Broad Institute Genomics Platform"/>
            <consortium name="The Broad Institute Genome Sequencing Center for Infectious Disease"/>
            <person name="Wu L."/>
            <person name="Ma J."/>
        </authorList>
    </citation>
    <scope>NUCLEOTIDE SEQUENCE [LARGE SCALE GENOMIC DNA]</scope>
    <source>
        <strain evidence="2 3">JCM 14304</strain>
    </source>
</reference>
<sequence length="272" mass="28673">MNHPDRSLANGYAKEEQMEHVTSADGTTIAYDRVGSGSPVILVGGALCDRNSHGPLAEALADEYDVITYDRRGRGDSGDTTPYDVQREVEDIAALLTATGGTTAIYGHSSGAALAAIAAVTLPFSQVVLHEPPYGPDDADTSDDGRQVIEALRDGRNQDAVEQFLLMTGLPKEIAQQVAATPGLADVAPTLPYDFAVMGHALDHGGTPVALLRRVTADTLVLAGTATAPFMIDAAHRITEILPNATYADLPGQQHAVPPEALAPVLKDFLRR</sequence>
<dbReference type="Pfam" id="PF12697">
    <property type="entry name" value="Abhydrolase_6"/>
    <property type="match status" value="1"/>
</dbReference>
<dbReference type="PANTHER" id="PTHR43433:SF5">
    <property type="entry name" value="AB HYDROLASE-1 DOMAIN-CONTAINING PROTEIN"/>
    <property type="match status" value="1"/>
</dbReference>
<dbReference type="EMBL" id="BAAAND010000006">
    <property type="protein sequence ID" value="GAA1585025.1"/>
    <property type="molecule type" value="Genomic_DNA"/>
</dbReference>
<dbReference type="Proteomes" id="UP001500190">
    <property type="component" value="Unassembled WGS sequence"/>
</dbReference>
<protein>
    <submittedName>
        <fullName evidence="2">Alpha/beta hydrolase</fullName>
    </submittedName>
</protein>
<dbReference type="Gene3D" id="3.40.50.1820">
    <property type="entry name" value="alpha/beta hydrolase"/>
    <property type="match status" value="1"/>
</dbReference>
<evidence type="ECO:0000259" key="1">
    <source>
        <dbReference type="Pfam" id="PF12697"/>
    </source>
</evidence>
<evidence type="ECO:0000313" key="3">
    <source>
        <dbReference type="Proteomes" id="UP001500190"/>
    </source>
</evidence>
<dbReference type="GO" id="GO:0016787">
    <property type="term" value="F:hydrolase activity"/>
    <property type="evidence" value="ECO:0007669"/>
    <property type="project" value="UniProtKB-KW"/>
</dbReference>
<organism evidence="2 3">
    <name type="scientific">Kribbella karoonensis</name>
    <dbReference type="NCBI Taxonomy" id="324851"/>
    <lineage>
        <taxon>Bacteria</taxon>
        <taxon>Bacillati</taxon>
        <taxon>Actinomycetota</taxon>
        <taxon>Actinomycetes</taxon>
        <taxon>Propionibacteriales</taxon>
        <taxon>Kribbellaceae</taxon>
        <taxon>Kribbella</taxon>
    </lineage>
</organism>
<dbReference type="InterPro" id="IPR000073">
    <property type="entry name" value="AB_hydrolase_1"/>
</dbReference>
<keyword evidence="3" id="KW-1185">Reference proteome</keyword>
<dbReference type="InterPro" id="IPR050471">
    <property type="entry name" value="AB_hydrolase"/>
</dbReference>